<dbReference type="PROSITE" id="PS51257">
    <property type="entry name" value="PROKAR_LIPOPROTEIN"/>
    <property type="match status" value="1"/>
</dbReference>
<dbReference type="PANTHER" id="PTHR48098">
    <property type="entry name" value="ENTEROCHELIN ESTERASE-RELATED"/>
    <property type="match status" value="1"/>
</dbReference>
<dbReference type="InterPro" id="IPR029058">
    <property type="entry name" value="AB_hydrolase_fold"/>
</dbReference>
<organism evidence="1 2">
    <name type="scientific">Agaribacter marinus</name>
    <dbReference type="NCBI Taxonomy" id="1431249"/>
    <lineage>
        <taxon>Bacteria</taxon>
        <taxon>Pseudomonadati</taxon>
        <taxon>Pseudomonadota</taxon>
        <taxon>Gammaproteobacteria</taxon>
        <taxon>Alteromonadales</taxon>
        <taxon>Alteromonadaceae</taxon>
        <taxon>Agaribacter</taxon>
    </lineage>
</organism>
<proteinExistence type="predicted"/>
<comment type="caution">
    <text evidence="1">The sequence shown here is derived from an EMBL/GenBank/DDBJ whole genome shotgun (WGS) entry which is preliminary data.</text>
</comment>
<dbReference type="Proteomes" id="UP001156601">
    <property type="component" value="Unassembled WGS sequence"/>
</dbReference>
<sequence length="417" mass="48047">MRSKFLSICFSYLLIGCFGGTDTKPEPIVEPEPIVKPEPIEETDEVQEQAEALKFPSNISNHYISMALETGDINLLRNIMPDIEGNFRFRTLYSGAARNSLHFYLQHDKYLGWQYEGEYSIQNPEDGVLEIEAHLTESDVKFDIEMSYLEDNAGQWQMEIQQQVLSGTFEVAPTVPLTEYQLKGSTDTNIQIVSSLLNFTYQYHVYLPEGYQDNIKDYPLVIKTDGNYGFIEFSKQLELNQTKAIFVAIEQGPDGRREIDFREPGVSAYLDFYEHEFLPELQSLYRIDEEQRTLFGHSYGGLLVRSAMIRDKRSVNEQLPRLFRNYIAADGAYWYQEGIYKEQEDEVYGNQISFPGVFVLAGANFQGLAPQVADYKNALLQRNINDLSIFHESYNMNHNQVIHPVFSKGISLIFPRK</sequence>
<reference evidence="1" key="1">
    <citation type="journal article" date="2014" name="Int. J. Syst. Evol. Microbiol.">
        <title>Complete genome sequence of Corynebacterium casei LMG S-19264T (=DSM 44701T), isolated from a smear-ripened cheese.</title>
        <authorList>
            <consortium name="US DOE Joint Genome Institute (JGI-PGF)"/>
            <person name="Walter F."/>
            <person name="Albersmeier A."/>
            <person name="Kalinowski J."/>
            <person name="Ruckert C."/>
        </authorList>
    </citation>
    <scope>NUCLEOTIDE SEQUENCE</scope>
    <source>
        <strain evidence="1">NBRC 110023</strain>
    </source>
</reference>
<gene>
    <name evidence="1" type="ORF">GCM10007852_06090</name>
</gene>
<dbReference type="Pfam" id="PF00756">
    <property type="entry name" value="Esterase"/>
    <property type="match status" value="1"/>
</dbReference>
<keyword evidence="2" id="KW-1185">Reference proteome</keyword>
<evidence type="ECO:0008006" key="3">
    <source>
        <dbReference type="Google" id="ProtNLM"/>
    </source>
</evidence>
<evidence type="ECO:0000313" key="1">
    <source>
        <dbReference type="EMBL" id="GLR69701.1"/>
    </source>
</evidence>
<dbReference type="Gene3D" id="3.40.50.1820">
    <property type="entry name" value="alpha/beta hydrolase"/>
    <property type="match status" value="1"/>
</dbReference>
<dbReference type="PANTHER" id="PTHR48098:SF6">
    <property type="entry name" value="FERRI-BACILLIBACTIN ESTERASE BESA"/>
    <property type="match status" value="1"/>
</dbReference>
<reference evidence="1" key="2">
    <citation type="submission" date="2023-01" db="EMBL/GenBank/DDBJ databases">
        <title>Draft genome sequence of Agaribacter marinus strain NBRC 110023.</title>
        <authorList>
            <person name="Sun Q."/>
            <person name="Mori K."/>
        </authorList>
    </citation>
    <scope>NUCLEOTIDE SEQUENCE</scope>
    <source>
        <strain evidence="1">NBRC 110023</strain>
    </source>
</reference>
<accession>A0AA37SXV3</accession>
<dbReference type="InterPro" id="IPR050583">
    <property type="entry name" value="Mycobacterial_A85_antigen"/>
</dbReference>
<protein>
    <recommendedName>
        <fullName evidence="3">Esterase</fullName>
    </recommendedName>
</protein>
<dbReference type="AlphaFoldDB" id="A0AA37SXV3"/>
<dbReference type="SUPFAM" id="SSF53474">
    <property type="entry name" value="alpha/beta-Hydrolases"/>
    <property type="match status" value="1"/>
</dbReference>
<evidence type="ECO:0000313" key="2">
    <source>
        <dbReference type="Proteomes" id="UP001156601"/>
    </source>
</evidence>
<dbReference type="RefSeq" id="WP_284216015.1">
    <property type="nucleotide sequence ID" value="NZ_BSOT01000005.1"/>
</dbReference>
<name>A0AA37SXV3_9ALTE</name>
<dbReference type="InterPro" id="IPR000801">
    <property type="entry name" value="Esterase-like"/>
</dbReference>
<dbReference type="EMBL" id="BSOT01000005">
    <property type="protein sequence ID" value="GLR69701.1"/>
    <property type="molecule type" value="Genomic_DNA"/>
</dbReference>